<dbReference type="Pfam" id="PF13442">
    <property type="entry name" value="Cytochrome_CBB3"/>
    <property type="match status" value="1"/>
</dbReference>
<dbReference type="InParanoid" id="A0A330L1D4"/>
<dbReference type="Proteomes" id="UP000248168">
    <property type="component" value="Unassembled WGS sequence"/>
</dbReference>
<name>A0A330L1D4_9BACT</name>
<keyword evidence="5" id="KW-0732">Signal</keyword>
<dbReference type="OrthoDB" id="9811281at2"/>
<dbReference type="PROSITE" id="PS51007">
    <property type="entry name" value="CYTC"/>
    <property type="match status" value="1"/>
</dbReference>
<protein>
    <recommendedName>
        <fullName evidence="6">Cytochrome c domain-containing protein</fullName>
    </recommendedName>
</protein>
<accession>A0A330L1D4</accession>
<dbReference type="GO" id="GO:0009055">
    <property type="term" value="F:electron transfer activity"/>
    <property type="evidence" value="ECO:0007669"/>
    <property type="project" value="InterPro"/>
</dbReference>
<dbReference type="RefSeq" id="WP_121987668.1">
    <property type="nucleotide sequence ID" value="NZ_OUNR01000001.1"/>
</dbReference>
<proteinExistence type="predicted"/>
<evidence type="ECO:0000313" key="8">
    <source>
        <dbReference type="Proteomes" id="UP000248168"/>
    </source>
</evidence>
<sequence length="121" mass="13509">MHKTSRTLAFTAAAILLIRTLAVADQDVPADLPSGKALYQHHCATCHGQTGWGDGPNATLLRVAPANFHQFRSFLKSDEELLRMIEHGIVFSPMHAWTGNLTERQMIDVLAYLRLLSQQEQ</sequence>
<evidence type="ECO:0000256" key="4">
    <source>
        <dbReference type="PROSITE-ProRule" id="PRU00433"/>
    </source>
</evidence>
<feature type="domain" description="Cytochrome c" evidence="6">
    <location>
        <begin position="30"/>
        <end position="117"/>
    </location>
</feature>
<dbReference type="InterPro" id="IPR009056">
    <property type="entry name" value="Cyt_c-like_dom"/>
</dbReference>
<dbReference type="AlphaFoldDB" id="A0A330L1D4"/>
<keyword evidence="8" id="KW-1185">Reference proteome</keyword>
<evidence type="ECO:0000256" key="5">
    <source>
        <dbReference type="SAM" id="SignalP"/>
    </source>
</evidence>
<keyword evidence="1 4" id="KW-0349">Heme</keyword>
<gene>
    <name evidence="7" type="ORF">NITLEN_10155</name>
</gene>
<dbReference type="GO" id="GO:0020037">
    <property type="term" value="F:heme binding"/>
    <property type="evidence" value="ECO:0007669"/>
    <property type="project" value="InterPro"/>
</dbReference>
<dbReference type="SUPFAM" id="SSF46626">
    <property type="entry name" value="Cytochrome c"/>
    <property type="match status" value="1"/>
</dbReference>
<evidence type="ECO:0000259" key="6">
    <source>
        <dbReference type="PROSITE" id="PS51007"/>
    </source>
</evidence>
<evidence type="ECO:0000256" key="3">
    <source>
        <dbReference type="ARBA" id="ARBA00023004"/>
    </source>
</evidence>
<reference evidence="8" key="1">
    <citation type="submission" date="2018-04" db="EMBL/GenBank/DDBJ databases">
        <authorList>
            <person name="Lucker S."/>
            <person name="Sakoula D."/>
        </authorList>
    </citation>
    <scope>NUCLEOTIDE SEQUENCE [LARGE SCALE GENOMIC DNA]</scope>
</reference>
<feature type="chain" id="PRO_5016335248" description="Cytochrome c domain-containing protein" evidence="5">
    <location>
        <begin position="25"/>
        <end position="121"/>
    </location>
</feature>
<organism evidence="7 8">
    <name type="scientific">Nitrospira lenta</name>
    <dbReference type="NCBI Taxonomy" id="1436998"/>
    <lineage>
        <taxon>Bacteria</taxon>
        <taxon>Pseudomonadati</taxon>
        <taxon>Nitrospirota</taxon>
        <taxon>Nitrospiria</taxon>
        <taxon>Nitrospirales</taxon>
        <taxon>Nitrospiraceae</taxon>
        <taxon>Nitrospira</taxon>
    </lineage>
</organism>
<evidence type="ECO:0000256" key="1">
    <source>
        <dbReference type="ARBA" id="ARBA00022617"/>
    </source>
</evidence>
<evidence type="ECO:0000313" key="7">
    <source>
        <dbReference type="EMBL" id="SPP63069.1"/>
    </source>
</evidence>
<dbReference type="InterPro" id="IPR036909">
    <property type="entry name" value="Cyt_c-like_dom_sf"/>
</dbReference>
<feature type="signal peptide" evidence="5">
    <location>
        <begin position="1"/>
        <end position="24"/>
    </location>
</feature>
<keyword evidence="2 4" id="KW-0479">Metal-binding</keyword>
<keyword evidence="3 4" id="KW-0408">Iron</keyword>
<evidence type="ECO:0000256" key="2">
    <source>
        <dbReference type="ARBA" id="ARBA00022723"/>
    </source>
</evidence>
<dbReference type="EMBL" id="OUNR01000001">
    <property type="protein sequence ID" value="SPP63069.1"/>
    <property type="molecule type" value="Genomic_DNA"/>
</dbReference>
<dbReference type="GO" id="GO:0046872">
    <property type="term" value="F:metal ion binding"/>
    <property type="evidence" value="ECO:0007669"/>
    <property type="project" value="UniProtKB-KW"/>
</dbReference>
<dbReference type="Gene3D" id="1.10.760.10">
    <property type="entry name" value="Cytochrome c-like domain"/>
    <property type="match status" value="1"/>
</dbReference>